<evidence type="ECO:0000313" key="1">
    <source>
        <dbReference type="EMBL" id="KAJ1364468.1"/>
    </source>
</evidence>
<name>A0AAD5QTR1_PARTN</name>
<comment type="caution">
    <text evidence="1">The sequence shown here is derived from an EMBL/GenBank/DDBJ whole genome shotgun (WGS) entry which is preliminary data.</text>
</comment>
<accession>A0AAD5QTR1</accession>
<sequence>MSVNTSGFNADSGCPARPSTVGCWQTTRYSINKSGVQNKRRWCNVAIRKFPCWERRRRARAKAKYYRELEELQEAFEYDNRLIGGNETIIECGGWATDVAGDTVKRTYDPDAQPGL</sequence>
<dbReference type="AlphaFoldDB" id="A0AAD5QTR1"/>
<organism evidence="1 2">
    <name type="scientific">Parelaphostrongylus tenuis</name>
    <name type="common">Meningeal worm</name>
    <dbReference type="NCBI Taxonomy" id="148309"/>
    <lineage>
        <taxon>Eukaryota</taxon>
        <taxon>Metazoa</taxon>
        <taxon>Ecdysozoa</taxon>
        <taxon>Nematoda</taxon>
        <taxon>Chromadorea</taxon>
        <taxon>Rhabditida</taxon>
        <taxon>Rhabditina</taxon>
        <taxon>Rhabditomorpha</taxon>
        <taxon>Strongyloidea</taxon>
        <taxon>Metastrongylidae</taxon>
        <taxon>Parelaphostrongylus</taxon>
    </lineage>
</organism>
<keyword evidence="2" id="KW-1185">Reference proteome</keyword>
<dbReference type="Proteomes" id="UP001196413">
    <property type="component" value="Unassembled WGS sequence"/>
</dbReference>
<proteinExistence type="predicted"/>
<evidence type="ECO:0000313" key="2">
    <source>
        <dbReference type="Proteomes" id="UP001196413"/>
    </source>
</evidence>
<gene>
    <name evidence="1" type="ORF">KIN20_024570</name>
</gene>
<dbReference type="EMBL" id="JAHQIW010004985">
    <property type="protein sequence ID" value="KAJ1364468.1"/>
    <property type="molecule type" value="Genomic_DNA"/>
</dbReference>
<reference evidence="1" key="1">
    <citation type="submission" date="2021-06" db="EMBL/GenBank/DDBJ databases">
        <title>Parelaphostrongylus tenuis whole genome reference sequence.</title>
        <authorList>
            <person name="Garwood T.J."/>
            <person name="Larsen P.A."/>
            <person name="Fountain-Jones N.M."/>
            <person name="Garbe J.R."/>
            <person name="Macchietto M.G."/>
            <person name="Kania S.A."/>
            <person name="Gerhold R.W."/>
            <person name="Richards J.E."/>
            <person name="Wolf T.M."/>
        </authorList>
    </citation>
    <scope>NUCLEOTIDE SEQUENCE</scope>
    <source>
        <strain evidence="1">MNPRO001-30</strain>
        <tissue evidence="1">Meninges</tissue>
    </source>
</reference>
<protein>
    <submittedName>
        <fullName evidence="1">Uncharacterized protein</fullName>
    </submittedName>
</protein>